<protein>
    <submittedName>
        <fullName evidence="1">Quinol monooxygenase YgiN</fullName>
    </submittedName>
</protein>
<proteinExistence type="predicted"/>
<keyword evidence="1" id="KW-0560">Oxidoreductase</keyword>
<dbReference type="GO" id="GO:0004497">
    <property type="term" value="F:monooxygenase activity"/>
    <property type="evidence" value="ECO:0007669"/>
    <property type="project" value="UniProtKB-KW"/>
</dbReference>
<dbReference type="Proteomes" id="UP000199111">
    <property type="component" value="Unassembled WGS sequence"/>
</dbReference>
<sequence length="100" mass="10971">MVTLGFLIPLEAKPGKEAEVESFLREALPLAEAEPATTAWFAIRMSPSLYAIVDFFPDEPGREAHLQGEIAKALTERAPDLFEKPPNIIKTQVIAAKPPD</sequence>
<dbReference type="RefSeq" id="WP_093888446.1">
    <property type="nucleotide sequence ID" value="NZ_FOQY01000012.1"/>
</dbReference>
<gene>
    <name evidence="1" type="ORF">SAMN05216275_112197</name>
</gene>
<dbReference type="Gene3D" id="3.30.70.100">
    <property type="match status" value="1"/>
</dbReference>
<name>A0A1I3UFW5_9ACTN</name>
<evidence type="ECO:0000313" key="1">
    <source>
        <dbReference type="EMBL" id="SFJ80711.1"/>
    </source>
</evidence>
<organism evidence="1 2">
    <name type="scientific">Streptosporangium canum</name>
    <dbReference type="NCBI Taxonomy" id="324952"/>
    <lineage>
        <taxon>Bacteria</taxon>
        <taxon>Bacillati</taxon>
        <taxon>Actinomycetota</taxon>
        <taxon>Actinomycetes</taxon>
        <taxon>Streptosporangiales</taxon>
        <taxon>Streptosporangiaceae</taxon>
        <taxon>Streptosporangium</taxon>
    </lineage>
</organism>
<evidence type="ECO:0000313" key="2">
    <source>
        <dbReference type="Proteomes" id="UP000199111"/>
    </source>
</evidence>
<keyword evidence="1" id="KW-0503">Monooxygenase</keyword>
<accession>A0A1I3UFW5</accession>
<reference evidence="2" key="1">
    <citation type="submission" date="2016-10" db="EMBL/GenBank/DDBJ databases">
        <authorList>
            <person name="Varghese N."/>
            <person name="Submissions S."/>
        </authorList>
    </citation>
    <scope>NUCLEOTIDE SEQUENCE [LARGE SCALE GENOMIC DNA]</scope>
    <source>
        <strain evidence="2">CGMCC 4.2126</strain>
    </source>
</reference>
<dbReference type="AlphaFoldDB" id="A0A1I3UFW5"/>
<dbReference type="GeneID" id="96299702"/>
<dbReference type="SUPFAM" id="SSF54909">
    <property type="entry name" value="Dimeric alpha+beta barrel"/>
    <property type="match status" value="1"/>
</dbReference>
<dbReference type="InterPro" id="IPR011008">
    <property type="entry name" value="Dimeric_a/b-barrel"/>
</dbReference>
<dbReference type="EMBL" id="FOQY01000012">
    <property type="protein sequence ID" value="SFJ80711.1"/>
    <property type="molecule type" value="Genomic_DNA"/>
</dbReference>
<keyword evidence="2" id="KW-1185">Reference proteome</keyword>